<dbReference type="PANTHER" id="PTHR47739:SF1">
    <property type="entry name" value="TRNA1(VAL) (ADENINE(37)-N6)-METHYLTRANSFERASE"/>
    <property type="match status" value="1"/>
</dbReference>
<keyword evidence="1 4" id="KW-0489">Methyltransferase</keyword>
<protein>
    <submittedName>
        <fullName evidence="4">Methyltransferase</fullName>
    </submittedName>
</protein>
<sequence length="257" mass="27466">MIEQDSTLDAFHRGDFWIVQPALRGHRAGTDAMMLAASVPTNFAGRLADFGAGAGAAGLAVASRCKGANVLLVERSPEMADFAERTLAHERNAHLRARAGLLVADVALAGHARGASGLTDNGFDFVLMNPPFNEAQDRPSPDTLRRDAHVMEPDLWARWIRSAAAVTRPRGGLGIIARPVSLPVILETLRGRYGGAAIVPIHPRPDQAAIRIVVRAWRGSRAALSLQPPLFLHEDSSHAFGARADALNNGRASLFGD</sequence>
<evidence type="ECO:0000259" key="3">
    <source>
        <dbReference type="Pfam" id="PF05175"/>
    </source>
</evidence>
<gene>
    <name evidence="4" type="ORF">NGM99_01750</name>
</gene>
<name>A0ABT1C0Z7_9HYPH</name>
<dbReference type="PROSITE" id="PS00092">
    <property type="entry name" value="N6_MTASE"/>
    <property type="match status" value="1"/>
</dbReference>
<dbReference type="Proteomes" id="UP001205906">
    <property type="component" value="Unassembled WGS sequence"/>
</dbReference>
<evidence type="ECO:0000313" key="5">
    <source>
        <dbReference type="Proteomes" id="UP001205906"/>
    </source>
</evidence>
<keyword evidence="1 4" id="KW-0808">Transferase</keyword>
<accession>A0ABT1C0Z7</accession>
<dbReference type="RefSeq" id="WP_252815334.1">
    <property type="nucleotide sequence ID" value="NZ_JAMXQS010000001.1"/>
</dbReference>
<keyword evidence="2" id="KW-0949">S-adenosyl-L-methionine</keyword>
<dbReference type="InterPro" id="IPR002052">
    <property type="entry name" value="DNA_methylase_N6_adenine_CS"/>
</dbReference>
<evidence type="ECO:0000256" key="1">
    <source>
        <dbReference type="ARBA" id="ARBA00022603"/>
    </source>
</evidence>
<reference evidence="4 5" key="1">
    <citation type="submission" date="2022-06" db="EMBL/GenBank/DDBJ databases">
        <title>Mesorhizobium sp. strain RP14 Genome sequencing and assembly.</title>
        <authorList>
            <person name="Kim I."/>
        </authorList>
    </citation>
    <scope>NUCLEOTIDE SEQUENCE [LARGE SCALE GENOMIC DNA]</scope>
    <source>
        <strain evidence="5">RP14(2022)</strain>
    </source>
</reference>
<evidence type="ECO:0000313" key="4">
    <source>
        <dbReference type="EMBL" id="MCO6048513.1"/>
    </source>
</evidence>
<proteinExistence type="predicted"/>
<keyword evidence="5" id="KW-1185">Reference proteome</keyword>
<dbReference type="EMBL" id="JAMXQS010000001">
    <property type="protein sequence ID" value="MCO6048513.1"/>
    <property type="molecule type" value="Genomic_DNA"/>
</dbReference>
<dbReference type="Pfam" id="PF05175">
    <property type="entry name" value="MTS"/>
    <property type="match status" value="1"/>
</dbReference>
<dbReference type="PANTHER" id="PTHR47739">
    <property type="entry name" value="TRNA1(VAL) (ADENINE(37)-N6)-METHYLTRANSFERASE"/>
    <property type="match status" value="1"/>
</dbReference>
<feature type="domain" description="Methyltransferase small" evidence="3">
    <location>
        <begin position="33"/>
        <end position="137"/>
    </location>
</feature>
<dbReference type="InterPro" id="IPR029063">
    <property type="entry name" value="SAM-dependent_MTases_sf"/>
</dbReference>
<dbReference type="SUPFAM" id="SSF53335">
    <property type="entry name" value="S-adenosyl-L-methionine-dependent methyltransferases"/>
    <property type="match status" value="1"/>
</dbReference>
<organism evidence="4 5">
    <name type="scientific">Mesorhizobium liriopis</name>
    <dbReference type="NCBI Taxonomy" id="2953882"/>
    <lineage>
        <taxon>Bacteria</taxon>
        <taxon>Pseudomonadati</taxon>
        <taxon>Pseudomonadota</taxon>
        <taxon>Alphaproteobacteria</taxon>
        <taxon>Hyphomicrobiales</taxon>
        <taxon>Phyllobacteriaceae</taxon>
        <taxon>Mesorhizobium</taxon>
    </lineage>
</organism>
<dbReference type="Gene3D" id="3.40.50.150">
    <property type="entry name" value="Vaccinia Virus protein VP39"/>
    <property type="match status" value="1"/>
</dbReference>
<comment type="caution">
    <text evidence="4">The sequence shown here is derived from an EMBL/GenBank/DDBJ whole genome shotgun (WGS) entry which is preliminary data.</text>
</comment>
<dbReference type="GO" id="GO:0032259">
    <property type="term" value="P:methylation"/>
    <property type="evidence" value="ECO:0007669"/>
    <property type="project" value="UniProtKB-KW"/>
</dbReference>
<dbReference type="GO" id="GO:0008168">
    <property type="term" value="F:methyltransferase activity"/>
    <property type="evidence" value="ECO:0007669"/>
    <property type="project" value="UniProtKB-KW"/>
</dbReference>
<dbReference type="InterPro" id="IPR050210">
    <property type="entry name" value="tRNA_Adenine-N(6)_MTase"/>
</dbReference>
<evidence type="ECO:0000256" key="2">
    <source>
        <dbReference type="ARBA" id="ARBA00022691"/>
    </source>
</evidence>
<dbReference type="InterPro" id="IPR007848">
    <property type="entry name" value="Small_mtfrase_dom"/>
</dbReference>